<gene>
    <name evidence="3" type="ORF">E2562_004183</name>
</gene>
<evidence type="ECO:0000256" key="1">
    <source>
        <dbReference type="SAM" id="MobiDB-lite"/>
    </source>
</evidence>
<keyword evidence="4" id="KW-1185">Reference proteome</keyword>
<evidence type="ECO:0000313" key="3">
    <source>
        <dbReference type="EMBL" id="KAF0890674.1"/>
    </source>
</evidence>
<dbReference type="Proteomes" id="UP000479710">
    <property type="component" value="Unassembled WGS sequence"/>
</dbReference>
<proteinExistence type="predicted"/>
<feature type="transmembrane region" description="Helical" evidence="2">
    <location>
        <begin position="88"/>
        <end position="108"/>
    </location>
</feature>
<sequence>MANLGEDGPAGLFAELVLANDVSRLTRLLQPRGPPPAAARAHPPHPSAKPAHAPDLPPVTALLTPEQQRGRRPGLGREGCSCAGAATVYVRIFALSLLILSTCGSIVMKRLRV</sequence>
<protein>
    <submittedName>
        <fullName evidence="3">Uncharacterized protein</fullName>
    </submittedName>
</protein>
<keyword evidence="2" id="KW-0472">Membrane</keyword>
<evidence type="ECO:0000256" key="2">
    <source>
        <dbReference type="SAM" id="Phobius"/>
    </source>
</evidence>
<comment type="caution">
    <text evidence="3">The sequence shown here is derived from an EMBL/GenBank/DDBJ whole genome shotgun (WGS) entry which is preliminary data.</text>
</comment>
<name>A0A6G1BSK3_9ORYZ</name>
<evidence type="ECO:0000313" key="4">
    <source>
        <dbReference type="Proteomes" id="UP000479710"/>
    </source>
</evidence>
<keyword evidence="2" id="KW-0812">Transmembrane</keyword>
<dbReference type="EMBL" id="SPHZ02000011">
    <property type="protein sequence ID" value="KAF0890674.1"/>
    <property type="molecule type" value="Genomic_DNA"/>
</dbReference>
<organism evidence="3 4">
    <name type="scientific">Oryza meyeriana var. granulata</name>
    <dbReference type="NCBI Taxonomy" id="110450"/>
    <lineage>
        <taxon>Eukaryota</taxon>
        <taxon>Viridiplantae</taxon>
        <taxon>Streptophyta</taxon>
        <taxon>Embryophyta</taxon>
        <taxon>Tracheophyta</taxon>
        <taxon>Spermatophyta</taxon>
        <taxon>Magnoliopsida</taxon>
        <taxon>Liliopsida</taxon>
        <taxon>Poales</taxon>
        <taxon>Poaceae</taxon>
        <taxon>BOP clade</taxon>
        <taxon>Oryzoideae</taxon>
        <taxon>Oryzeae</taxon>
        <taxon>Oryzinae</taxon>
        <taxon>Oryza</taxon>
        <taxon>Oryza meyeriana</taxon>
    </lineage>
</organism>
<dbReference type="AlphaFoldDB" id="A0A6G1BSK3"/>
<keyword evidence="2" id="KW-1133">Transmembrane helix</keyword>
<accession>A0A6G1BSK3</accession>
<feature type="region of interest" description="Disordered" evidence="1">
    <location>
        <begin position="28"/>
        <end position="78"/>
    </location>
</feature>
<reference evidence="3 4" key="1">
    <citation type="submission" date="2019-11" db="EMBL/GenBank/DDBJ databases">
        <title>Whole genome sequence of Oryza granulata.</title>
        <authorList>
            <person name="Li W."/>
        </authorList>
    </citation>
    <scope>NUCLEOTIDE SEQUENCE [LARGE SCALE GENOMIC DNA]</scope>
    <source>
        <strain evidence="4">cv. Menghai</strain>
        <tissue evidence="3">Leaf</tissue>
    </source>
</reference>